<proteinExistence type="predicted"/>
<keyword evidence="3" id="KW-1185">Reference proteome</keyword>
<accession>A0A2G8JXR9</accession>
<evidence type="ECO:0000256" key="1">
    <source>
        <dbReference type="SAM" id="MobiDB-lite"/>
    </source>
</evidence>
<dbReference type="Proteomes" id="UP000230750">
    <property type="component" value="Unassembled WGS sequence"/>
</dbReference>
<dbReference type="AlphaFoldDB" id="A0A2G8JXR9"/>
<name>A0A2G8JXR9_STIJA</name>
<dbReference type="OrthoDB" id="4369127at2759"/>
<evidence type="ECO:0000313" key="2">
    <source>
        <dbReference type="EMBL" id="PIK40533.1"/>
    </source>
</evidence>
<sequence length="199" mass="22741">MKSLSQLRQMLYGRFIGLLRSGESCTTSQQERHDLQQLSPHILVGSTVLLKKCAHEGRHKLEDKYNREPFIVVGVNEGLDVYSIRPLLGGAVRTVNRRLLILDPRQPFPYLPGEDSQDIPEDVVAEEGDLEPDDWGDDDVDEDMDRHTLIPYWMFHEPRREETTPQADPPCQSIRRSARTTKGQHSNPTHLPRSSIPNP</sequence>
<feature type="region of interest" description="Disordered" evidence="1">
    <location>
        <begin position="156"/>
        <end position="199"/>
    </location>
</feature>
<organism evidence="2 3">
    <name type="scientific">Stichopus japonicus</name>
    <name type="common">Sea cucumber</name>
    <dbReference type="NCBI Taxonomy" id="307972"/>
    <lineage>
        <taxon>Eukaryota</taxon>
        <taxon>Metazoa</taxon>
        <taxon>Echinodermata</taxon>
        <taxon>Eleutherozoa</taxon>
        <taxon>Echinozoa</taxon>
        <taxon>Holothuroidea</taxon>
        <taxon>Aspidochirotacea</taxon>
        <taxon>Aspidochirotida</taxon>
        <taxon>Stichopodidae</taxon>
        <taxon>Apostichopus</taxon>
    </lineage>
</organism>
<protein>
    <submittedName>
        <fullName evidence="2">Putative transposon Ty3-I Gag-Pol polyprotein</fullName>
    </submittedName>
</protein>
<dbReference type="EMBL" id="MRZV01001111">
    <property type="protein sequence ID" value="PIK40533.1"/>
    <property type="molecule type" value="Genomic_DNA"/>
</dbReference>
<gene>
    <name evidence="2" type="ORF">BSL78_22619</name>
</gene>
<evidence type="ECO:0000313" key="3">
    <source>
        <dbReference type="Proteomes" id="UP000230750"/>
    </source>
</evidence>
<reference evidence="2 3" key="1">
    <citation type="journal article" date="2017" name="PLoS Biol.">
        <title>The sea cucumber genome provides insights into morphological evolution and visceral regeneration.</title>
        <authorList>
            <person name="Zhang X."/>
            <person name="Sun L."/>
            <person name="Yuan J."/>
            <person name="Sun Y."/>
            <person name="Gao Y."/>
            <person name="Zhang L."/>
            <person name="Li S."/>
            <person name="Dai H."/>
            <person name="Hamel J.F."/>
            <person name="Liu C."/>
            <person name="Yu Y."/>
            <person name="Liu S."/>
            <person name="Lin W."/>
            <person name="Guo K."/>
            <person name="Jin S."/>
            <person name="Xu P."/>
            <person name="Storey K.B."/>
            <person name="Huan P."/>
            <person name="Zhang T."/>
            <person name="Zhou Y."/>
            <person name="Zhang J."/>
            <person name="Lin C."/>
            <person name="Li X."/>
            <person name="Xing L."/>
            <person name="Huo D."/>
            <person name="Sun M."/>
            <person name="Wang L."/>
            <person name="Mercier A."/>
            <person name="Li F."/>
            <person name="Yang H."/>
            <person name="Xiang J."/>
        </authorList>
    </citation>
    <scope>NUCLEOTIDE SEQUENCE [LARGE SCALE GENOMIC DNA]</scope>
    <source>
        <strain evidence="2">Shaxun</strain>
        <tissue evidence="2">Muscle</tissue>
    </source>
</reference>
<comment type="caution">
    <text evidence="2">The sequence shown here is derived from an EMBL/GenBank/DDBJ whole genome shotgun (WGS) entry which is preliminary data.</text>
</comment>
<feature type="compositionally biased region" description="Polar residues" evidence="1">
    <location>
        <begin position="180"/>
        <end position="189"/>
    </location>
</feature>